<keyword evidence="9" id="KW-1185">Reference proteome</keyword>
<feature type="region of interest" description="Disordered" evidence="5">
    <location>
        <begin position="373"/>
        <end position="400"/>
    </location>
</feature>
<accession>A0A0D2GSI7</accession>
<evidence type="ECO:0000313" key="8">
    <source>
        <dbReference type="EMBL" id="KIW81490.1"/>
    </source>
</evidence>
<keyword evidence="4 6" id="KW-0472">Membrane</keyword>
<keyword evidence="3 6" id="KW-1133">Transmembrane helix</keyword>
<dbReference type="InterPro" id="IPR050307">
    <property type="entry name" value="Sterol_Desaturase_Related"/>
</dbReference>
<keyword evidence="2 6" id="KW-0812">Transmembrane</keyword>
<dbReference type="GO" id="GO:0016491">
    <property type="term" value="F:oxidoreductase activity"/>
    <property type="evidence" value="ECO:0007669"/>
    <property type="project" value="InterPro"/>
</dbReference>
<dbReference type="VEuPathDB" id="FungiDB:Z517_04515"/>
<dbReference type="STRING" id="1442368.A0A0D2GSI7"/>
<dbReference type="PANTHER" id="PTHR11863">
    <property type="entry name" value="STEROL DESATURASE"/>
    <property type="match status" value="1"/>
</dbReference>
<feature type="domain" description="Fatty acid hydroxylase" evidence="7">
    <location>
        <begin position="208"/>
        <end position="344"/>
    </location>
</feature>
<dbReference type="GO" id="GO:0008610">
    <property type="term" value="P:lipid biosynthetic process"/>
    <property type="evidence" value="ECO:0007669"/>
    <property type="project" value="InterPro"/>
</dbReference>
<dbReference type="Pfam" id="PF04116">
    <property type="entry name" value="FA_hydroxylase"/>
    <property type="match status" value="1"/>
</dbReference>
<reference evidence="8 9" key="1">
    <citation type="submission" date="2015-01" db="EMBL/GenBank/DDBJ databases">
        <title>The Genome Sequence of Fonsecaea pedrosoi CBS 271.37.</title>
        <authorList>
            <consortium name="The Broad Institute Genomics Platform"/>
            <person name="Cuomo C."/>
            <person name="de Hoog S."/>
            <person name="Gorbushina A."/>
            <person name="Stielow B."/>
            <person name="Teixiera M."/>
            <person name="Abouelleil A."/>
            <person name="Chapman S.B."/>
            <person name="Priest M."/>
            <person name="Young S.K."/>
            <person name="Wortman J."/>
            <person name="Nusbaum C."/>
            <person name="Birren B."/>
        </authorList>
    </citation>
    <scope>NUCLEOTIDE SEQUENCE [LARGE SCALE GENOMIC DNA]</scope>
    <source>
        <strain evidence="8 9">CBS 271.37</strain>
    </source>
</reference>
<evidence type="ECO:0000256" key="5">
    <source>
        <dbReference type="SAM" id="MobiDB-lite"/>
    </source>
</evidence>
<evidence type="ECO:0000313" key="9">
    <source>
        <dbReference type="Proteomes" id="UP000053029"/>
    </source>
</evidence>
<evidence type="ECO:0000256" key="4">
    <source>
        <dbReference type="ARBA" id="ARBA00023136"/>
    </source>
</evidence>
<dbReference type="AlphaFoldDB" id="A0A0D2GSI7"/>
<dbReference type="GO" id="GO:0005506">
    <property type="term" value="F:iron ion binding"/>
    <property type="evidence" value="ECO:0007669"/>
    <property type="project" value="InterPro"/>
</dbReference>
<evidence type="ECO:0000256" key="1">
    <source>
        <dbReference type="ARBA" id="ARBA00004370"/>
    </source>
</evidence>
<organism evidence="8 9">
    <name type="scientific">Fonsecaea pedrosoi CBS 271.37</name>
    <dbReference type="NCBI Taxonomy" id="1442368"/>
    <lineage>
        <taxon>Eukaryota</taxon>
        <taxon>Fungi</taxon>
        <taxon>Dikarya</taxon>
        <taxon>Ascomycota</taxon>
        <taxon>Pezizomycotina</taxon>
        <taxon>Eurotiomycetes</taxon>
        <taxon>Chaetothyriomycetidae</taxon>
        <taxon>Chaetothyriales</taxon>
        <taxon>Herpotrichiellaceae</taxon>
        <taxon>Fonsecaea</taxon>
    </lineage>
</organism>
<name>A0A0D2GSI7_9EURO</name>
<feature type="transmembrane region" description="Helical" evidence="6">
    <location>
        <begin position="110"/>
        <end position="131"/>
    </location>
</feature>
<sequence>MVSSPYNPACYLPQSWSSYLPQAISCPPPPSFAETLYSYAISPFSSTYTTLRTIWDALIGLPMLSFLLIPTMSSYSTSLNLLFFYLTWSTLVLSHPPLRVEIVATLAVRILFYLVPSLLFLGFDVLAPSVAENFKTLGDSALPFKNAGRKKTLLLSRIVGWSIFNLFLGVVAQALLELLFTRVLLWPSALRVTTALPLPWDILKDLVQAYLFREMIGYLLHRNFLHDWRYSVPLSRAHGEWYHALADISAPFPLSATYDHPIAYLIRSFLPTYIPAILCRFHLLTYIFYLTLISLEETFAYSGYSTMPTNIILGGIARRTDDHLICNGEGNFSPWGLCDWFMETSIGDDIIDDMVAEADMHDVPERLDRLKQRAKKKVNGKINEAKGVTRRRTRNRRSEE</sequence>
<dbReference type="EMBL" id="KN846971">
    <property type="protein sequence ID" value="KIW81490.1"/>
    <property type="molecule type" value="Genomic_DNA"/>
</dbReference>
<dbReference type="Proteomes" id="UP000053029">
    <property type="component" value="Unassembled WGS sequence"/>
</dbReference>
<evidence type="ECO:0000259" key="7">
    <source>
        <dbReference type="Pfam" id="PF04116"/>
    </source>
</evidence>
<proteinExistence type="predicted"/>
<evidence type="ECO:0000256" key="2">
    <source>
        <dbReference type="ARBA" id="ARBA00022692"/>
    </source>
</evidence>
<feature type="transmembrane region" description="Helical" evidence="6">
    <location>
        <begin position="152"/>
        <end position="176"/>
    </location>
</feature>
<dbReference type="RefSeq" id="XP_013285298.1">
    <property type="nucleotide sequence ID" value="XM_013429844.1"/>
</dbReference>
<feature type="compositionally biased region" description="Basic residues" evidence="5">
    <location>
        <begin position="388"/>
        <end position="400"/>
    </location>
</feature>
<dbReference type="InterPro" id="IPR006694">
    <property type="entry name" value="Fatty_acid_hydroxylase"/>
</dbReference>
<dbReference type="GO" id="GO:0016020">
    <property type="term" value="C:membrane"/>
    <property type="evidence" value="ECO:0007669"/>
    <property type="project" value="UniProtKB-SubCell"/>
</dbReference>
<dbReference type="GeneID" id="25304005"/>
<dbReference type="HOGENOM" id="CLU_047036_4_0_1"/>
<evidence type="ECO:0000256" key="6">
    <source>
        <dbReference type="SAM" id="Phobius"/>
    </source>
</evidence>
<evidence type="ECO:0000256" key="3">
    <source>
        <dbReference type="ARBA" id="ARBA00022989"/>
    </source>
</evidence>
<protein>
    <recommendedName>
        <fullName evidence="7">Fatty acid hydroxylase domain-containing protein</fullName>
    </recommendedName>
</protein>
<dbReference type="OrthoDB" id="408954at2759"/>
<comment type="subcellular location">
    <subcellularLocation>
        <location evidence="1">Membrane</location>
    </subcellularLocation>
</comment>
<gene>
    <name evidence="8" type="ORF">Z517_04515</name>
</gene>